<dbReference type="InterPro" id="IPR005477">
    <property type="entry name" value="Dxylulose-5-P_synthase"/>
</dbReference>
<comment type="subunit">
    <text evidence="5">Homodimer.</text>
</comment>
<keyword evidence="12" id="KW-0414">Isoprene biosynthesis</keyword>
<keyword evidence="11" id="KW-0786">Thiamine pyrophosphate</keyword>
<feature type="domain" description="Transketolase-like pyrimidine-binding" evidence="13">
    <location>
        <begin position="250"/>
        <end position="413"/>
    </location>
</feature>
<keyword evidence="7" id="KW-0808">Transferase</keyword>
<dbReference type="GO" id="GO:0009228">
    <property type="term" value="P:thiamine biosynthetic process"/>
    <property type="evidence" value="ECO:0007669"/>
    <property type="project" value="UniProtKB-KW"/>
</dbReference>
<evidence type="ECO:0000256" key="9">
    <source>
        <dbReference type="ARBA" id="ARBA00022842"/>
    </source>
</evidence>
<dbReference type="STRING" id="216946.STURO_v1c04800"/>
<dbReference type="AlphaFoldDB" id="A0A0K1P5Y8"/>
<dbReference type="GO" id="GO:0046872">
    <property type="term" value="F:metal ion binding"/>
    <property type="evidence" value="ECO:0007669"/>
    <property type="project" value="UniProtKB-KW"/>
</dbReference>
<comment type="similarity">
    <text evidence="4">Belongs to the transketolase family. DXPS subfamily.</text>
</comment>
<dbReference type="Pfam" id="PF02780">
    <property type="entry name" value="Transketolase_C"/>
    <property type="match status" value="1"/>
</dbReference>
<evidence type="ECO:0000313" key="15">
    <source>
        <dbReference type="Proteomes" id="UP000067243"/>
    </source>
</evidence>
<comment type="cofactor">
    <cofactor evidence="1">
        <name>Mg(2+)</name>
        <dbReference type="ChEBI" id="CHEBI:18420"/>
    </cofactor>
</comment>
<organism evidence="14 15">
    <name type="scientific">Spiroplasma turonicum</name>
    <dbReference type="NCBI Taxonomy" id="216946"/>
    <lineage>
        <taxon>Bacteria</taxon>
        <taxon>Bacillati</taxon>
        <taxon>Mycoplasmatota</taxon>
        <taxon>Mollicutes</taxon>
        <taxon>Entomoplasmatales</taxon>
        <taxon>Spiroplasmataceae</taxon>
        <taxon>Spiroplasma</taxon>
    </lineage>
</organism>
<dbReference type="PATRIC" id="fig|216946.3.peg.484"/>
<dbReference type="PANTHER" id="PTHR43322">
    <property type="entry name" value="1-D-DEOXYXYLULOSE 5-PHOSPHATE SYNTHASE-RELATED"/>
    <property type="match status" value="1"/>
</dbReference>
<evidence type="ECO:0000313" key="14">
    <source>
        <dbReference type="EMBL" id="AKU79728.1"/>
    </source>
</evidence>
<evidence type="ECO:0000256" key="11">
    <source>
        <dbReference type="ARBA" id="ARBA00023052"/>
    </source>
</evidence>
<dbReference type="Gene3D" id="3.40.50.920">
    <property type="match status" value="1"/>
</dbReference>
<evidence type="ECO:0000256" key="5">
    <source>
        <dbReference type="ARBA" id="ARBA00011738"/>
    </source>
</evidence>
<keyword evidence="9" id="KW-0460">Magnesium</keyword>
<dbReference type="SUPFAM" id="SSF52922">
    <property type="entry name" value="TK C-terminal domain-like"/>
    <property type="match status" value="1"/>
</dbReference>
<name>A0A0K1P5Y8_9MOLU</name>
<proteinExistence type="inferred from homology"/>
<reference evidence="14 15" key="1">
    <citation type="journal article" date="2015" name="Genome Announc.">
        <title>Complete Genome Sequence of Spiroplasma turonicum Strain Tab4cT, a Parasite of a Horse Fly, Haematopota sp. (Diptera: Tabanidae).</title>
        <authorList>
            <person name="Davis R.E."/>
            <person name="Shao J."/>
            <person name="Zhao Y."/>
            <person name="Gasparich G.E."/>
            <person name="Gaynor B.J."/>
            <person name="Donofrio N."/>
        </authorList>
    </citation>
    <scope>NUCLEOTIDE SEQUENCE [LARGE SCALE GENOMIC DNA]</scope>
    <source>
        <strain evidence="14 15">Tab4c</strain>
    </source>
</reference>
<dbReference type="GO" id="GO:0005829">
    <property type="term" value="C:cytosol"/>
    <property type="evidence" value="ECO:0007669"/>
    <property type="project" value="TreeGrafter"/>
</dbReference>
<evidence type="ECO:0000256" key="12">
    <source>
        <dbReference type="ARBA" id="ARBA00023229"/>
    </source>
</evidence>
<evidence type="ECO:0000256" key="1">
    <source>
        <dbReference type="ARBA" id="ARBA00001946"/>
    </source>
</evidence>
<dbReference type="Pfam" id="PF02779">
    <property type="entry name" value="Transket_pyr"/>
    <property type="match status" value="1"/>
</dbReference>
<dbReference type="PROSITE" id="PS00801">
    <property type="entry name" value="TRANSKETOLASE_1"/>
    <property type="match status" value="1"/>
</dbReference>
<evidence type="ECO:0000256" key="3">
    <source>
        <dbReference type="ARBA" id="ARBA00004980"/>
    </source>
</evidence>
<dbReference type="PANTHER" id="PTHR43322:SF5">
    <property type="entry name" value="1-DEOXY-D-XYLULOSE-5-PHOSPHATE SYNTHASE, CHLOROPLASTIC"/>
    <property type="match status" value="1"/>
</dbReference>
<dbReference type="GO" id="GO:0019288">
    <property type="term" value="P:isopentenyl diphosphate biosynthetic process, methylerythritol 4-phosphate pathway"/>
    <property type="evidence" value="ECO:0007669"/>
    <property type="project" value="TreeGrafter"/>
</dbReference>
<dbReference type="RefSeq" id="WP_075048322.1">
    <property type="nucleotide sequence ID" value="NZ_CP012328.1"/>
</dbReference>
<dbReference type="Pfam" id="PF13292">
    <property type="entry name" value="DXP_synthase_N"/>
    <property type="match status" value="1"/>
</dbReference>
<dbReference type="InterPro" id="IPR029061">
    <property type="entry name" value="THDP-binding"/>
</dbReference>
<dbReference type="GO" id="GO:0008661">
    <property type="term" value="F:1-deoxy-D-xylulose-5-phosphate synthase activity"/>
    <property type="evidence" value="ECO:0007669"/>
    <property type="project" value="UniProtKB-EC"/>
</dbReference>
<dbReference type="Gene3D" id="3.40.50.970">
    <property type="match status" value="2"/>
</dbReference>
<keyword evidence="8" id="KW-0479">Metal-binding</keyword>
<accession>A0A0K1P5Y8</accession>
<dbReference type="OrthoDB" id="9803371at2"/>
<protein>
    <recommendedName>
        <fullName evidence="6">1-deoxy-D-xylulose-5-phosphate synthase</fullName>
        <ecNumber evidence="6">2.2.1.7</ecNumber>
    </recommendedName>
</protein>
<dbReference type="KEGG" id="stur:STURON_00482"/>
<evidence type="ECO:0000256" key="8">
    <source>
        <dbReference type="ARBA" id="ARBA00022723"/>
    </source>
</evidence>
<evidence type="ECO:0000256" key="6">
    <source>
        <dbReference type="ARBA" id="ARBA00013150"/>
    </source>
</evidence>
<evidence type="ECO:0000256" key="7">
    <source>
        <dbReference type="ARBA" id="ARBA00022679"/>
    </source>
</evidence>
<dbReference type="InterPro" id="IPR049557">
    <property type="entry name" value="Transketolase_CS"/>
</dbReference>
<dbReference type="SMART" id="SM00861">
    <property type="entry name" value="Transket_pyr"/>
    <property type="match status" value="1"/>
</dbReference>
<dbReference type="EMBL" id="CP012328">
    <property type="protein sequence ID" value="AKU79728.1"/>
    <property type="molecule type" value="Genomic_DNA"/>
</dbReference>
<dbReference type="InterPro" id="IPR009014">
    <property type="entry name" value="Transketo_C/PFOR_II"/>
</dbReference>
<dbReference type="EC" id="2.2.1.7" evidence="6"/>
<evidence type="ECO:0000259" key="13">
    <source>
        <dbReference type="SMART" id="SM00861"/>
    </source>
</evidence>
<comment type="cofactor">
    <cofactor evidence="2">
        <name>thiamine diphosphate</name>
        <dbReference type="ChEBI" id="CHEBI:58937"/>
    </cofactor>
</comment>
<dbReference type="InterPro" id="IPR033248">
    <property type="entry name" value="Transketolase_C"/>
</dbReference>
<dbReference type="Proteomes" id="UP000067243">
    <property type="component" value="Chromosome"/>
</dbReference>
<evidence type="ECO:0000256" key="10">
    <source>
        <dbReference type="ARBA" id="ARBA00022977"/>
    </source>
</evidence>
<evidence type="ECO:0000256" key="2">
    <source>
        <dbReference type="ARBA" id="ARBA00001964"/>
    </source>
</evidence>
<keyword evidence="10" id="KW-0784">Thiamine biosynthesis</keyword>
<comment type="pathway">
    <text evidence="3">Metabolic intermediate biosynthesis; 1-deoxy-D-xylulose 5-phosphate biosynthesis; 1-deoxy-D-xylulose 5-phosphate from D-glyceraldehyde 3-phosphate and pyruvate: step 1/1.</text>
</comment>
<evidence type="ECO:0000256" key="4">
    <source>
        <dbReference type="ARBA" id="ARBA00011081"/>
    </source>
</evidence>
<dbReference type="SUPFAM" id="SSF52518">
    <property type="entry name" value="Thiamin diphosphate-binding fold (THDP-binding)"/>
    <property type="match status" value="2"/>
</dbReference>
<sequence>MHKDENIIEKIKSNNDIENLENIAKEIRSFLIDFVQYKNGHIGSNLGVVELTMSFFALFDIDNDILLFDTGHQSHVFKLIVNGIEKFKSLKNYKGLSNFQEFNETKYDWISNGHSSTALAYALGYGILGFKKNIVVMIGDASFFTSYTHGTLLNIKKSKSRIIIFLNDNNESIGTSSPRVENIEKYCESLDIRYIYCENGNDFKSIFKAINKTKELNKNTLIHFKTTKAIGYNGALPLLYNHTAEKEVENTYPKIISKEVEKLFTSKCYLLSPSMLYPSGFMNLSLNFPENVIDLGINEEIVLLVANALSNVNKKVIVSIYSTFTQRIVDQLIHDIARNNNNVNFLIDRGGLSFSGGVSHHGIYDISIASNIINSIICQPYDYNDVKNLVKLMFNNESNIFFLRYENKEIINTEIVSKFNIGDWDFLIYNNKYNKTLISYGVVLEKLKEFIKKNNLKINLVNARFIKPLDINLLEKIRYNKIYVYEEVLETNSLYEKIINYYKSKADVFGFNIKSNKVMHGNENDLLKECSLDVINIFNFITKD</sequence>
<keyword evidence="15" id="KW-1185">Reference proteome</keyword>
<dbReference type="UniPathway" id="UPA00064">
    <property type="reaction ID" value="UER00091"/>
</dbReference>
<dbReference type="GO" id="GO:0016114">
    <property type="term" value="P:terpenoid biosynthetic process"/>
    <property type="evidence" value="ECO:0007669"/>
    <property type="project" value="InterPro"/>
</dbReference>
<gene>
    <name evidence="14" type="primary">dxs</name>
    <name evidence="14" type="ORF">STURON_00482</name>
</gene>
<dbReference type="InterPro" id="IPR005475">
    <property type="entry name" value="Transketolase-like_Pyr-bd"/>
</dbReference>